<dbReference type="Pfam" id="PF14103">
    <property type="entry name" value="DUF4276"/>
    <property type="match status" value="1"/>
</dbReference>
<name>A0A6J4M563_9BACT</name>
<protein>
    <recommendedName>
        <fullName evidence="2">DUF4276 family protein</fullName>
    </recommendedName>
</protein>
<evidence type="ECO:0000313" key="1">
    <source>
        <dbReference type="EMBL" id="CAA9350245.1"/>
    </source>
</evidence>
<proteinExistence type="predicted"/>
<accession>A0A6J4M563</accession>
<organism evidence="1">
    <name type="scientific">uncultured Gemmatimonadota bacterium</name>
    <dbReference type="NCBI Taxonomy" id="203437"/>
    <lineage>
        <taxon>Bacteria</taxon>
        <taxon>Pseudomonadati</taxon>
        <taxon>Gemmatimonadota</taxon>
        <taxon>environmental samples</taxon>
    </lineage>
</organism>
<reference evidence="1" key="1">
    <citation type="submission" date="2020-02" db="EMBL/GenBank/DDBJ databases">
        <authorList>
            <person name="Meier V. D."/>
        </authorList>
    </citation>
    <scope>NUCLEOTIDE SEQUENCE</scope>
    <source>
        <strain evidence="1">AVDCRST_MAG68</strain>
    </source>
</reference>
<sequence length="262" mass="29355">MGAQRQPLVELFVEGEYEAEFLTHLLPRAELDLSRFRIRASGGKEAIRRELHARASEDAALCVALVDADERNVPDAREHARHALGNPRAEVFCAVPAIEAWLFADADALRAYVGARGSRDMIDRLPLPEEIPFPREVASRLFEDDRASFGVVDRMDVAKASARSPSLHVFLKGLGRIVGRHPALLDDVHARSMERDVFSNLVAEISPATTVIYRTVDGTTFTAEQMIRHIREGTSTGRQYASDLLRVSRDFLTRQAQREARR</sequence>
<evidence type="ECO:0008006" key="2">
    <source>
        <dbReference type="Google" id="ProtNLM"/>
    </source>
</evidence>
<dbReference type="InterPro" id="IPR025455">
    <property type="entry name" value="DUF4276"/>
</dbReference>
<dbReference type="EMBL" id="CADCTW010000168">
    <property type="protein sequence ID" value="CAA9350245.1"/>
    <property type="molecule type" value="Genomic_DNA"/>
</dbReference>
<gene>
    <name evidence="1" type="ORF">AVDCRST_MAG68-3568</name>
</gene>
<dbReference type="AlphaFoldDB" id="A0A6J4M563"/>